<evidence type="ECO:0000313" key="4">
    <source>
        <dbReference type="EMBL" id="MBD3923445.1"/>
    </source>
</evidence>
<protein>
    <submittedName>
        <fullName evidence="4">Family 16 glycosylhydrolase</fullName>
    </submittedName>
</protein>
<keyword evidence="2" id="KW-0732">Signal</keyword>
<reference evidence="4 5" key="1">
    <citation type="submission" date="2020-09" db="EMBL/GenBank/DDBJ databases">
        <title>novel species in genus Nocardioides.</title>
        <authorList>
            <person name="Zhang G."/>
        </authorList>
    </citation>
    <scope>NUCLEOTIDE SEQUENCE [LARGE SCALE GENOMIC DNA]</scope>
    <source>
        <strain evidence="4 5">KCTC 39551</strain>
    </source>
</reference>
<evidence type="ECO:0000256" key="2">
    <source>
        <dbReference type="SAM" id="SignalP"/>
    </source>
</evidence>
<dbReference type="PANTHER" id="PTHR10963">
    <property type="entry name" value="GLYCOSYL HYDROLASE-RELATED"/>
    <property type="match status" value="1"/>
</dbReference>
<dbReference type="PANTHER" id="PTHR10963:SF55">
    <property type="entry name" value="GLYCOSIDE HYDROLASE FAMILY 16 PROTEIN"/>
    <property type="match status" value="1"/>
</dbReference>
<gene>
    <name evidence="4" type="ORF">IEZ26_02330</name>
</gene>
<feature type="chain" id="PRO_5046501124" evidence="2">
    <location>
        <begin position="24"/>
        <end position="381"/>
    </location>
</feature>
<proteinExistence type="inferred from homology"/>
<organism evidence="4 5">
    <name type="scientific">Nocardioides cavernae</name>
    <dbReference type="NCBI Taxonomy" id="1921566"/>
    <lineage>
        <taxon>Bacteria</taxon>
        <taxon>Bacillati</taxon>
        <taxon>Actinomycetota</taxon>
        <taxon>Actinomycetes</taxon>
        <taxon>Propionibacteriales</taxon>
        <taxon>Nocardioidaceae</taxon>
        <taxon>Nocardioides</taxon>
    </lineage>
</organism>
<evidence type="ECO:0000259" key="3">
    <source>
        <dbReference type="PROSITE" id="PS51762"/>
    </source>
</evidence>
<evidence type="ECO:0000313" key="5">
    <source>
        <dbReference type="Proteomes" id="UP000618818"/>
    </source>
</evidence>
<feature type="signal peptide" evidence="2">
    <location>
        <begin position="1"/>
        <end position="23"/>
    </location>
</feature>
<comment type="caution">
    <text evidence="4">The sequence shown here is derived from an EMBL/GenBank/DDBJ whole genome shotgun (WGS) entry which is preliminary data.</text>
</comment>
<name>A0ABR8N8A5_9ACTN</name>
<dbReference type="PROSITE" id="PS51257">
    <property type="entry name" value="PROKAR_LIPOPROTEIN"/>
    <property type="match status" value="1"/>
</dbReference>
<feature type="domain" description="GH16" evidence="3">
    <location>
        <begin position="119"/>
        <end position="381"/>
    </location>
</feature>
<dbReference type="RefSeq" id="WP_191193314.1">
    <property type="nucleotide sequence ID" value="NZ_JACXYZ010000001.1"/>
</dbReference>
<dbReference type="Gene3D" id="2.60.120.200">
    <property type="match status" value="1"/>
</dbReference>
<keyword evidence="5" id="KW-1185">Reference proteome</keyword>
<dbReference type="PROSITE" id="PS51762">
    <property type="entry name" value="GH16_2"/>
    <property type="match status" value="1"/>
</dbReference>
<accession>A0ABR8N8A5</accession>
<dbReference type="InterPro" id="IPR013320">
    <property type="entry name" value="ConA-like_dom_sf"/>
</dbReference>
<comment type="similarity">
    <text evidence="1">Belongs to the glycosyl hydrolase 16 family.</text>
</comment>
<dbReference type="EMBL" id="JACXYZ010000001">
    <property type="protein sequence ID" value="MBD3923445.1"/>
    <property type="molecule type" value="Genomic_DNA"/>
</dbReference>
<dbReference type="SUPFAM" id="SSF49899">
    <property type="entry name" value="Concanavalin A-like lectins/glucanases"/>
    <property type="match status" value="1"/>
</dbReference>
<dbReference type="InterPro" id="IPR000757">
    <property type="entry name" value="Beta-glucanase-like"/>
</dbReference>
<evidence type="ECO:0000256" key="1">
    <source>
        <dbReference type="ARBA" id="ARBA00006865"/>
    </source>
</evidence>
<dbReference type="Pfam" id="PF00722">
    <property type="entry name" value="Glyco_hydro_16"/>
    <property type="match status" value="1"/>
</dbReference>
<dbReference type="InterPro" id="IPR050546">
    <property type="entry name" value="Glycosyl_Hydrlase_16"/>
</dbReference>
<dbReference type="Proteomes" id="UP000618818">
    <property type="component" value="Unassembled WGS sequence"/>
</dbReference>
<sequence>MRTTPRALAAVLAGALLVTGCSSDDGDPTPPSYEKSGSVRAQVLPQLAANGEEVESAADAAWVVDATIADAEEGTSVTLVAKDDDGWSEVDEQETDAKGRVSLTSRDSGDLHVVVGDGDDAIGAKVSTDDAPEATFTDDFDDEDSVDGPDAFWHTRDQGYTGVRTCSKASADAVEVTDGVLRLSVAEDPDREGDECQLPGKRKKFPYRVNGHVGTEGRLAFTYGFAAARIKTQAARGQHAAFWMQAVGGQGTGGPKKGGAEIDVIEYFGDDHPEGGLTSFTYFLDKNGKKQTVGGWLPNADELGDDWAEQYHVFSVEWTPKEYVFRIDDKVTQRLKGVTSGRPEFLILSLLSSDYELPRFNGKLPQTMEVDWARVWETGPK</sequence>